<accession>A0ABP7TU48</accession>
<dbReference type="Gene3D" id="3.30.2010.10">
    <property type="entry name" value="Metalloproteases ('zincins'), catalytic domain"/>
    <property type="match status" value="1"/>
</dbReference>
<dbReference type="InterPro" id="IPR002725">
    <property type="entry name" value="YgjP-like_metallopeptidase"/>
</dbReference>
<dbReference type="PANTHER" id="PTHR30399:SF1">
    <property type="entry name" value="UTP PYROPHOSPHATASE"/>
    <property type="match status" value="1"/>
</dbReference>
<evidence type="ECO:0000313" key="2">
    <source>
        <dbReference type="EMBL" id="GAA4031299.1"/>
    </source>
</evidence>
<dbReference type="EMBL" id="BAABBR010000001">
    <property type="protein sequence ID" value="GAA4031299.1"/>
    <property type="molecule type" value="Genomic_DNA"/>
</dbReference>
<dbReference type="CDD" id="cd07344">
    <property type="entry name" value="M48_yhfN_like"/>
    <property type="match status" value="1"/>
</dbReference>
<dbReference type="Proteomes" id="UP001424459">
    <property type="component" value="Unassembled WGS sequence"/>
</dbReference>
<sequence length="230" mass="25239">MISEDPRLPVPIELKRLRRSKRLRLRMDHDRRLLRLTMPWRASARAALDWVAGQRAWVDRQLDAAPPSTPLTDGAVIEVEGRSLRLRHDPSGRRGVCVNGDELVIGGPADSLGPTVLRWLKALARERLSNETARVASAAGVTVTAVSIGDPASRWGSCSSSGAIRYSWRLILAPPDVLRFVVAHEVAHRLHMDHSPAFKKAEEALYGGPVAAARSELRRLGPALRALGRG</sequence>
<evidence type="ECO:0000313" key="3">
    <source>
        <dbReference type="Proteomes" id="UP001424459"/>
    </source>
</evidence>
<dbReference type="PANTHER" id="PTHR30399">
    <property type="entry name" value="UNCHARACTERIZED PROTEIN YGJP"/>
    <property type="match status" value="1"/>
</dbReference>
<dbReference type="Pfam" id="PF01863">
    <property type="entry name" value="YgjP-like"/>
    <property type="match status" value="1"/>
</dbReference>
<protein>
    <submittedName>
        <fullName evidence="2">SprT family zinc-dependent metalloprotease</fullName>
    </submittedName>
</protein>
<evidence type="ECO:0000259" key="1">
    <source>
        <dbReference type="Pfam" id="PF01863"/>
    </source>
</evidence>
<feature type="domain" description="YgjP-like metallopeptidase" evidence="1">
    <location>
        <begin position="21"/>
        <end position="216"/>
    </location>
</feature>
<dbReference type="RefSeq" id="WP_344695783.1">
    <property type="nucleotide sequence ID" value="NZ_BAABBR010000001.1"/>
</dbReference>
<name>A0ABP7TU48_9SPHN</name>
<reference evidence="3" key="1">
    <citation type="journal article" date="2019" name="Int. J. Syst. Evol. Microbiol.">
        <title>The Global Catalogue of Microorganisms (GCM) 10K type strain sequencing project: providing services to taxonomists for standard genome sequencing and annotation.</title>
        <authorList>
            <consortium name="The Broad Institute Genomics Platform"/>
            <consortium name="The Broad Institute Genome Sequencing Center for Infectious Disease"/>
            <person name="Wu L."/>
            <person name="Ma J."/>
        </authorList>
    </citation>
    <scope>NUCLEOTIDE SEQUENCE [LARGE SCALE GENOMIC DNA]</scope>
    <source>
        <strain evidence="3">JCM 17564</strain>
    </source>
</reference>
<keyword evidence="2" id="KW-0378">Hydrolase</keyword>
<dbReference type="GO" id="GO:0008237">
    <property type="term" value="F:metallopeptidase activity"/>
    <property type="evidence" value="ECO:0007669"/>
    <property type="project" value="UniProtKB-KW"/>
</dbReference>
<proteinExistence type="predicted"/>
<comment type="caution">
    <text evidence="2">The sequence shown here is derived from an EMBL/GenBank/DDBJ whole genome shotgun (WGS) entry which is preliminary data.</text>
</comment>
<organism evidence="2 3">
    <name type="scientific">Sphingomonas rosea</name>
    <dbReference type="NCBI Taxonomy" id="335605"/>
    <lineage>
        <taxon>Bacteria</taxon>
        <taxon>Pseudomonadati</taxon>
        <taxon>Pseudomonadota</taxon>
        <taxon>Alphaproteobacteria</taxon>
        <taxon>Sphingomonadales</taxon>
        <taxon>Sphingomonadaceae</taxon>
        <taxon>Sphingomonas</taxon>
    </lineage>
</organism>
<keyword evidence="3" id="KW-1185">Reference proteome</keyword>
<keyword evidence="2" id="KW-0645">Protease</keyword>
<keyword evidence="2" id="KW-0482">Metalloprotease</keyword>
<gene>
    <name evidence="2" type="ORF">GCM10022281_08540</name>
</gene>
<dbReference type="InterPro" id="IPR053136">
    <property type="entry name" value="UTP_pyrophosphatase-like"/>
</dbReference>